<dbReference type="Pfam" id="PF00356">
    <property type="entry name" value="LacI"/>
    <property type="match status" value="1"/>
</dbReference>
<evidence type="ECO:0000313" key="6">
    <source>
        <dbReference type="EMBL" id="KAB5604493.1"/>
    </source>
</evidence>
<dbReference type="SUPFAM" id="SSF47413">
    <property type="entry name" value="lambda repressor-like DNA-binding domains"/>
    <property type="match status" value="1"/>
</dbReference>
<dbReference type="InterPro" id="IPR010982">
    <property type="entry name" value="Lambda_DNA-bd_dom_sf"/>
</dbReference>
<evidence type="ECO:0000256" key="2">
    <source>
        <dbReference type="ARBA" id="ARBA00023125"/>
    </source>
</evidence>
<reference evidence="6 7" key="1">
    <citation type="journal article" date="2019" name="Int. J. Syst. Evol. Microbiol.">
        <title>Bifidobacterium jacchi sp. nov., isolated from the faeces of a baby common marmoset (Callithrix jacchus).</title>
        <authorList>
            <person name="Modesto M."/>
            <person name="Watanabe K."/>
            <person name="Arita M."/>
            <person name="Satti M."/>
            <person name="Oki K."/>
            <person name="Sciavilla P."/>
            <person name="Patavino C."/>
            <person name="Camma C."/>
            <person name="Michelini S."/>
            <person name="Sgorbati B."/>
            <person name="Mattarelli P."/>
        </authorList>
    </citation>
    <scope>NUCLEOTIDE SEQUENCE [LARGE SCALE GENOMIC DNA]</scope>
    <source>
        <strain evidence="6 7">MRM 9.3</strain>
    </source>
</reference>
<comment type="caution">
    <text evidence="6">The sequence shown here is derived from an EMBL/GenBank/DDBJ whole genome shotgun (WGS) entry which is preliminary data.</text>
</comment>
<dbReference type="CDD" id="cd01392">
    <property type="entry name" value="HTH_LacI"/>
    <property type="match status" value="1"/>
</dbReference>
<dbReference type="GO" id="GO:0000976">
    <property type="term" value="F:transcription cis-regulatory region binding"/>
    <property type="evidence" value="ECO:0007669"/>
    <property type="project" value="TreeGrafter"/>
</dbReference>
<dbReference type="GO" id="GO:0003700">
    <property type="term" value="F:DNA-binding transcription factor activity"/>
    <property type="evidence" value="ECO:0007669"/>
    <property type="project" value="TreeGrafter"/>
</dbReference>
<dbReference type="PANTHER" id="PTHR30146:SF153">
    <property type="entry name" value="LACTOSE OPERON REPRESSOR"/>
    <property type="match status" value="1"/>
</dbReference>
<feature type="region of interest" description="Disordered" evidence="4">
    <location>
        <begin position="1"/>
        <end position="35"/>
    </location>
</feature>
<dbReference type="Pfam" id="PF13377">
    <property type="entry name" value="Peripla_BP_3"/>
    <property type="match status" value="1"/>
</dbReference>
<evidence type="ECO:0000256" key="4">
    <source>
        <dbReference type="SAM" id="MobiDB-lite"/>
    </source>
</evidence>
<proteinExistence type="predicted"/>
<dbReference type="CDD" id="cd01574">
    <property type="entry name" value="PBP1_LacI"/>
    <property type="match status" value="1"/>
</dbReference>
<dbReference type="PANTHER" id="PTHR30146">
    <property type="entry name" value="LACI-RELATED TRANSCRIPTIONAL REPRESSOR"/>
    <property type="match status" value="1"/>
</dbReference>
<dbReference type="InterPro" id="IPR028082">
    <property type="entry name" value="Peripla_BP_I"/>
</dbReference>
<dbReference type="AlphaFoldDB" id="A0A5N5RDX8"/>
<dbReference type="SMART" id="SM00354">
    <property type="entry name" value="HTH_LACI"/>
    <property type="match status" value="1"/>
</dbReference>
<dbReference type="EMBL" id="RQSP01000061">
    <property type="protein sequence ID" value="KAB5604493.1"/>
    <property type="molecule type" value="Genomic_DNA"/>
</dbReference>
<keyword evidence="1" id="KW-0805">Transcription regulation</keyword>
<evidence type="ECO:0000313" key="7">
    <source>
        <dbReference type="Proteomes" id="UP000326336"/>
    </source>
</evidence>
<evidence type="ECO:0000259" key="5">
    <source>
        <dbReference type="PROSITE" id="PS50932"/>
    </source>
</evidence>
<dbReference type="InterPro" id="IPR000843">
    <property type="entry name" value="HTH_LacI"/>
</dbReference>
<keyword evidence="2 6" id="KW-0238">DNA-binding</keyword>
<sequence length="336" mass="36365">MESTQPVSMQDVARAAGVSPQTVSRVANGSDAVRPGTRRKVEEAMERLGYRPNYAARALKHGRFNDIGVVMFNMTSFGNSHIVDSIAAAADENDYAVTLQQIGTGPERTLEAAINHMKQLPVDGVIVVMEEKLSDFDTFRPPKELPVVILSEDPSNSCPTIDADQYGCSTAVVDYLLSKGHKTVYHIAGPSTSRAAISRVLGWRDSLTQLGLRVPQTYIGDWEADSGYQAGLSLARDPECTAIYAANDQMAYGAMLGLQSAGKRVPQDVSIVGVDDLLVGIVPRLTLTTMRMRFNDIGHEAFNMVKTMCEGGTVPVGVKTVVPCELIERSSVRDIS</sequence>
<evidence type="ECO:0000256" key="1">
    <source>
        <dbReference type="ARBA" id="ARBA00023015"/>
    </source>
</evidence>
<dbReference type="InterPro" id="IPR046335">
    <property type="entry name" value="LacI/GalR-like_sensor"/>
</dbReference>
<dbReference type="Gene3D" id="1.10.260.40">
    <property type="entry name" value="lambda repressor-like DNA-binding domains"/>
    <property type="match status" value="1"/>
</dbReference>
<dbReference type="Proteomes" id="UP000326336">
    <property type="component" value="Unassembled WGS sequence"/>
</dbReference>
<organism evidence="6 7">
    <name type="scientific">Bifidobacterium jacchi</name>
    <dbReference type="NCBI Taxonomy" id="2490545"/>
    <lineage>
        <taxon>Bacteria</taxon>
        <taxon>Bacillati</taxon>
        <taxon>Actinomycetota</taxon>
        <taxon>Actinomycetes</taxon>
        <taxon>Bifidobacteriales</taxon>
        <taxon>Bifidobacteriaceae</taxon>
        <taxon>Bifidobacterium</taxon>
    </lineage>
</organism>
<dbReference type="Gene3D" id="3.40.50.2300">
    <property type="match status" value="2"/>
</dbReference>
<dbReference type="SUPFAM" id="SSF53822">
    <property type="entry name" value="Periplasmic binding protein-like I"/>
    <property type="match status" value="1"/>
</dbReference>
<accession>A0A5N5RDX8</accession>
<name>A0A5N5RDX8_9BIFI</name>
<gene>
    <name evidence="6" type="ORF">EHS19_09940</name>
</gene>
<dbReference type="PROSITE" id="PS50932">
    <property type="entry name" value="HTH_LACI_2"/>
    <property type="match status" value="1"/>
</dbReference>
<evidence type="ECO:0000256" key="3">
    <source>
        <dbReference type="ARBA" id="ARBA00023163"/>
    </source>
</evidence>
<dbReference type="OrthoDB" id="9785139at2"/>
<protein>
    <submittedName>
        <fullName evidence="6">LacI family DNA-binding transcriptional regulator</fullName>
    </submittedName>
</protein>
<keyword evidence="3" id="KW-0804">Transcription</keyword>
<feature type="domain" description="HTH lacI-type" evidence="5">
    <location>
        <begin position="7"/>
        <end position="61"/>
    </location>
</feature>
<keyword evidence="7" id="KW-1185">Reference proteome</keyword>